<feature type="region of interest" description="Disordered" evidence="1">
    <location>
        <begin position="1"/>
        <end position="22"/>
    </location>
</feature>
<dbReference type="AlphaFoldDB" id="A0A517ZTA7"/>
<dbReference type="KEGG" id="sdyn:Mal52_42160"/>
<keyword evidence="3" id="KW-1185">Reference proteome</keyword>
<accession>A0A517ZTA7</accession>
<evidence type="ECO:0000256" key="1">
    <source>
        <dbReference type="SAM" id="MobiDB-lite"/>
    </source>
</evidence>
<dbReference type="Proteomes" id="UP000319383">
    <property type="component" value="Chromosome"/>
</dbReference>
<protein>
    <submittedName>
        <fullName evidence="2">Uncharacterized protein</fullName>
    </submittedName>
</protein>
<feature type="compositionally biased region" description="Basic and acidic residues" evidence="1">
    <location>
        <begin position="1"/>
        <end position="13"/>
    </location>
</feature>
<name>A0A517ZTA7_9PLAN</name>
<reference evidence="2 3" key="1">
    <citation type="submission" date="2019-02" db="EMBL/GenBank/DDBJ databases">
        <title>Deep-cultivation of Planctomycetes and their phenomic and genomic characterization uncovers novel biology.</title>
        <authorList>
            <person name="Wiegand S."/>
            <person name="Jogler M."/>
            <person name="Boedeker C."/>
            <person name="Pinto D."/>
            <person name="Vollmers J."/>
            <person name="Rivas-Marin E."/>
            <person name="Kohn T."/>
            <person name="Peeters S.H."/>
            <person name="Heuer A."/>
            <person name="Rast P."/>
            <person name="Oberbeckmann S."/>
            <person name="Bunk B."/>
            <person name="Jeske O."/>
            <person name="Meyerdierks A."/>
            <person name="Storesund J.E."/>
            <person name="Kallscheuer N."/>
            <person name="Luecker S."/>
            <person name="Lage O.M."/>
            <person name="Pohl T."/>
            <person name="Merkel B.J."/>
            <person name="Hornburger P."/>
            <person name="Mueller R.-W."/>
            <person name="Bruemmer F."/>
            <person name="Labrenz M."/>
            <person name="Spormann A.M."/>
            <person name="Op den Camp H."/>
            <person name="Overmann J."/>
            <person name="Amann R."/>
            <person name="Jetten M.S.M."/>
            <person name="Mascher T."/>
            <person name="Medema M.H."/>
            <person name="Devos D.P."/>
            <person name="Kaster A.-K."/>
            <person name="Ovreas L."/>
            <person name="Rohde M."/>
            <person name="Galperin M.Y."/>
            <person name="Jogler C."/>
        </authorList>
    </citation>
    <scope>NUCLEOTIDE SEQUENCE [LARGE SCALE GENOMIC DNA]</scope>
    <source>
        <strain evidence="2 3">Mal52</strain>
    </source>
</reference>
<dbReference type="EMBL" id="CP036276">
    <property type="protein sequence ID" value="QDU45721.1"/>
    <property type="molecule type" value="Genomic_DNA"/>
</dbReference>
<sequence length="50" mass="5987">MKKYDLPRKEHNEGQPATNPHCKVTRDRLSTRQITNDHREIRTRITAFLL</sequence>
<evidence type="ECO:0000313" key="2">
    <source>
        <dbReference type="EMBL" id="QDU45721.1"/>
    </source>
</evidence>
<proteinExistence type="predicted"/>
<organism evidence="2 3">
    <name type="scientific">Symmachiella dynata</name>
    <dbReference type="NCBI Taxonomy" id="2527995"/>
    <lineage>
        <taxon>Bacteria</taxon>
        <taxon>Pseudomonadati</taxon>
        <taxon>Planctomycetota</taxon>
        <taxon>Planctomycetia</taxon>
        <taxon>Planctomycetales</taxon>
        <taxon>Planctomycetaceae</taxon>
        <taxon>Symmachiella</taxon>
    </lineage>
</organism>
<gene>
    <name evidence="2" type="ORF">Mal52_42160</name>
</gene>
<evidence type="ECO:0000313" key="3">
    <source>
        <dbReference type="Proteomes" id="UP000319383"/>
    </source>
</evidence>